<organism evidence="1 2">
    <name type="scientific">Corynebacterium timonense</name>
    <dbReference type="NCBI Taxonomy" id="441500"/>
    <lineage>
        <taxon>Bacteria</taxon>
        <taxon>Bacillati</taxon>
        <taxon>Actinomycetota</taxon>
        <taxon>Actinomycetes</taxon>
        <taxon>Mycobacteriales</taxon>
        <taxon>Corynebacteriaceae</taxon>
        <taxon>Corynebacterium</taxon>
    </lineage>
</organism>
<dbReference type="OrthoDB" id="4411781at2"/>
<gene>
    <name evidence="1" type="ORF">SAMN04488539_0460</name>
</gene>
<protein>
    <submittedName>
        <fullName evidence="1">Uncharacterized protein</fullName>
    </submittedName>
</protein>
<reference evidence="1 2" key="1">
    <citation type="submission" date="2016-10" db="EMBL/GenBank/DDBJ databases">
        <authorList>
            <person name="de Groot N.N."/>
        </authorList>
    </citation>
    <scope>NUCLEOTIDE SEQUENCE [LARGE SCALE GENOMIC DNA]</scope>
    <source>
        <strain evidence="1 2">DSM 45434</strain>
    </source>
</reference>
<proteinExistence type="predicted"/>
<dbReference type="AlphaFoldDB" id="A0A1H1M8B4"/>
<sequence>MLEGADGRGKNLPPLTGRQYGQAVGFAAPGGDVYVFDTRKLALVKAGSTNQVIFPGF</sequence>
<keyword evidence="2" id="KW-1185">Reference proteome</keyword>
<dbReference type="STRING" id="1203190.GCA_000312345_00313"/>
<evidence type="ECO:0000313" key="1">
    <source>
        <dbReference type="EMBL" id="SDR82857.1"/>
    </source>
</evidence>
<accession>A0A1H1M8B4</accession>
<dbReference type="Proteomes" id="UP000182237">
    <property type="component" value="Chromosome I"/>
</dbReference>
<name>A0A1H1M8B4_9CORY</name>
<dbReference type="EMBL" id="LT629765">
    <property type="protein sequence ID" value="SDR82857.1"/>
    <property type="molecule type" value="Genomic_DNA"/>
</dbReference>
<dbReference type="RefSeq" id="WP_019193182.1">
    <property type="nucleotide sequence ID" value="NZ_LT629765.1"/>
</dbReference>
<evidence type="ECO:0000313" key="2">
    <source>
        <dbReference type="Proteomes" id="UP000182237"/>
    </source>
</evidence>